<dbReference type="AlphaFoldDB" id="A0AAD5N4J2"/>
<proteinExistence type="predicted"/>
<organism evidence="1 2">
    <name type="scientific">Parelaphostrongylus tenuis</name>
    <name type="common">Meningeal worm</name>
    <dbReference type="NCBI Taxonomy" id="148309"/>
    <lineage>
        <taxon>Eukaryota</taxon>
        <taxon>Metazoa</taxon>
        <taxon>Ecdysozoa</taxon>
        <taxon>Nematoda</taxon>
        <taxon>Chromadorea</taxon>
        <taxon>Rhabditida</taxon>
        <taxon>Rhabditina</taxon>
        <taxon>Rhabditomorpha</taxon>
        <taxon>Strongyloidea</taxon>
        <taxon>Metastrongylidae</taxon>
        <taxon>Parelaphostrongylus</taxon>
    </lineage>
</organism>
<reference evidence="1" key="1">
    <citation type="submission" date="2021-06" db="EMBL/GenBank/DDBJ databases">
        <title>Parelaphostrongylus tenuis whole genome reference sequence.</title>
        <authorList>
            <person name="Garwood T.J."/>
            <person name="Larsen P.A."/>
            <person name="Fountain-Jones N.M."/>
            <person name="Garbe J.R."/>
            <person name="Macchietto M.G."/>
            <person name="Kania S.A."/>
            <person name="Gerhold R.W."/>
            <person name="Richards J.E."/>
            <person name="Wolf T.M."/>
        </authorList>
    </citation>
    <scope>NUCLEOTIDE SEQUENCE</scope>
    <source>
        <strain evidence="1">MNPRO001-30</strain>
        <tissue evidence="1">Meninges</tissue>
    </source>
</reference>
<dbReference type="EMBL" id="JAHQIW010003833">
    <property type="protein sequence ID" value="KAJ1360256.1"/>
    <property type="molecule type" value="Genomic_DNA"/>
</dbReference>
<evidence type="ECO:0000313" key="1">
    <source>
        <dbReference type="EMBL" id="KAJ1360256.1"/>
    </source>
</evidence>
<evidence type="ECO:0000313" key="2">
    <source>
        <dbReference type="Proteomes" id="UP001196413"/>
    </source>
</evidence>
<dbReference type="Proteomes" id="UP001196413">
    <property type="component" value="Unassembled WGS sequence"/>
</dbReference>
<name>A0AAD5N4J2_PARTN</name>
<accession>A0AAD5N4J2</accession>
<gene>
    <name evidence="1" type="ORF">KIN20_019183</name>
</gene>
<comment type="caution">
    <text evidence="1">The sequence shown here is derived from an EMBL/GenBank/DDBJ whole genome shotgun (WGS) entry which is preliminary data.</text>
</comment>
<protein>
    <submittedName>
        <fullName evidence="1">Uncharacterized protein</fullName>
    </submittedName>
</protein>
<keyword evidence="2" id="KW-1185">Reference proteome</keyword>
<sequence length="64" mass="7666">MVRFPLSEHFLRGRRFETFDQVEEACQEFLIQSSRNGVSGRHESLQIVGRRSWIMMRKWPNVAQ</sequence>